<proteinExistence type="predicted"/>
<dbReference type="AlphaFoldDB" id="A0A382PS41"/>
<sequence length="37" mass="4186">VATPFGDDHIEDRDNSLLPGKAEQSCQFLRIEGRKNQ</sequence>
<protein>
    <submittedName>
        <fullName evidence="2">Uncharacterized protein</fullName>
    </submittedName>
</protein>
<feature type="non-terminal residue" evidence="2">
    <location>
        <position position="1"/>
    </location>
</feature>
<reference evidence="2" key="1">
    <citation type="submission" date="2018-05" db="EMBL/GenBank/DDBJ databases">
        <authorList>
            <person name="Lanie J.A."/>
            <person name="Ng W.-L."/>
            <person name="Kazmierczak K.M."/>
            <person name="Andrzejewski T.M."/>
            <person name="Davidsen T.M."/>
            <person name="Wayne K.J."/>
            <person name="Tettelin H."/>
            <person name="Glass J.I."/>
            <person name="Rusch D."/>
            <person name="Podicherti R."/>
            <person name="Tsui H.-C.T."/>
            <person name="Winkler M.E."/>
        </authorList>
    </citation>
    <scope>NUCLEOTIDE SEQUENCE</scope>
</reference>
<evidence type="ECO:0000313" key="2">
    <source>
        <dbReference type="EMBL" id="SVC76223.1"/>
    </source>
</evidence>
<feature type="non-terminal residue" evidence="2">
    <location>
        <position position="37"/>
    </location>
</feature>
<feature type="region of interest" description="Disordered" evidence="1">
    <location>
        <begin position="1"/>
        <end position="21"/>
    </location>
</feature>
<name>A0A382PS41_9ZZZZ</name>
<feature type="compositionally biased region" description="Basic and acidic residues" evidence="1">
    <location>
        <begin position="1"/>
        <end position="15"/>
    </location>
</feature>
<accession>A0A382PS41</accession>
<dbReference type="EMBL" id="UINC01109416">
    <property type="protein sequence ID" value="SVC76223.1"/>
    <property type="molecule type" value="Genomic_DNA"/>
</dbReference>
<organism evidence="2">
    <name type="scientific">marine metagenome</name>
    <dbReference type="NCBI Taxonomy" id="408172"/>
    <lineage>
        <taxon>unclassified sequences</taxon>
        <taxon>metagenomes</taxon>
        <taxon>ecological metagenomes</taxon>
    </lineage>
</organism>
<gene>
    <name evidence="2" type="ORF">METZ01_LOCUS329077</name>
</gene>
<evidence type="ECO:0000256" key="1">
    <source>
        <dbReference type="SAM" id="MobiDB-lite"/>
    </source>
</evidence>